<evidence type="ECO:0000256" key="1">
    <source>
        <dbReference type="SAM" id="MobiDB-lite"/>
    </source>
</evidence>
<name>A0ABM1R8X4_CAMSA</name>
<feature type="region of interest" description="Disordered" evidence="1">
    <location>
        <begin position="72"/>
        <end position="126"/>
    </location>
</feature>
<reference evidence="2" key="1">
    <citation type="journal article" date="2014" name="Nat. Commun.">
        <title>The emerging biofuel crop Camelina sativa retains a highly undifferentiated hexaploid genome structure.</title>
        <authorList>
            <person name="Kagale S."/>
            <person name="Koh C."/>
            <person name="Nixon J."/>
            <person name="Bollina V."/>
            <person name="Clarke W.E."/>
            <person name="Tuteja R."/>
            <person name="Spillane C."/>
            <person name="Robinson S.J."/>
            <person name="Links M.G."/>
            <person name="Clarke C."/>
            <person name="Higgins E.E."/>
            <person name="Huebert T."/>
            <person name="Sharpe A.G."/>
            <person name="Parkin I.A."/>
        </authorList>
    </citation>
    <scope>NUCLEOTIDE SEQUENCE [LARGE SCALE GENOMIC DNA]</scope>
    <source>
        <strain evidence="2">cv. DH55</strain>
    </source>
</reference>
<dbReference type="GeneID" id="104761173"/>
<evidence type="ECO:0000313" key="3">
    <source>
        <dbReference type="RefSeq" id="XP_019095462.1"/>
    </source>
</evidence>
<feature type="region of interest" description="Disordered" evidence="1">
    <location>
        <begin position="257"/>
        <end position="288"/>
    </location>
</feature>
<dbReference type="RefSeq" id="XP_019095462.1">
    <property type="nucleotide sequence ID" value="XM_019239917.1"/>
</dbReference>
<evidence type="ECO:0000313" key="2">
    <source>
        <dbReference type="Proteomes" id="UP000694864"/>
    </source>
</evidence>
<proteinExistence type="predicted"/>
<reference evidence="3" key="2">
    <citation type="submission" date="2025-08" db="UniProtKB">
        <authorList>
            <consortium name="RefSeq"/>
        </authorList>
    </citation>
    <scope>IDENTIFICATION</scope>
</reference>
<accession>A0ABM1R8X4</accession>
<dbReference type="InterPro" id="IPR012677">
    <property type="entry name" value="Nucleotide-bd_a/b_plait_sf"/>
</dbReference>
<sequence length="288" mass="32088">MGKSSKSSSSEDEGSSSPDVSSIEQDLDSLRVDVASLTATVKSTLDLMPSKEELLAMVTSFQELAKKLAKIPASVAQVTSSSKYHHKKKRGEGEEPAKKEKSDEGEEPAKKKAKSDTNNTRKKESITRPFPVYVDAHPLEKNAQVGEIVEFKMQPGGSIDRGILFVKGYDSSLSENDITEAMLEHFSPCGMIRRIYFQTNGTTPILRHVFLEMLQGTEAALKLNGSDLGGFKLEVHDAKQRDEFYFTRDLDFPFIPPKSRRHERRDPSRFTKESPPVYGIVSSSKINK</sequence>
<dbReference type="InterPro" id="IPR035979">
    <property type="entry name" value="RBD_domain_sf"/>
</dbReference>
<dbReference type="Proteomes" id="UP000694864">
    <property type="component" value="Chromosome 18"/>
</dbReference>
<gene>
    <name evidence="3" type="primary">LOC104761173</name>
</gene>
<dbReference type="SUPFAM" id="SSF54928">
    <property type="entry name" value="RNA-binding domain, RBD"/>
    <property type="match status" value="1"/>
</dbReference>
<feature type="region of interest" description="Disordered" evidence="1">
    <location>
        <begin position="1"/>
        <end position="25"/>
    </location>
</feature>
<organism evidence="2 3">
    <name type="scientific">Camelina sativa</name>
    <name type="common">False flax</name>
    <name type="synonym">Myagrum sativum</name>
    <dbReference type="NCBI Taxonomy" id="90675"/>
    <lineage>
        <taxon>Eukaryota</taxon>
        <taxon>Viridiplantae</taxon>
        <taxon>Streptophyta</taxon>
        <taxon>Embryophyta</taxon>
        <taxon>Tracheophyta</taxon>
        <taxon>Spermatophyta</taxon>
        <taxon>Magnoliopsida</taxon>
        <taxon>eudicotyledons</taxon>
        <taxon>Gunneridae</taxon>
        <taxon>Pentapetalae</taxon>
        <taxon>rosids</taxon>
        <taxon>malvids</taxon>
        <taxon>Brassicales</taxon>
        <taxon>Brassicaceae</taxon>
        <taxon>Camelineae</taxon>
        <taxon>Camelina</taxon>
    </lineage>
</organism>
<feature type="compositionally biased region" description="Basic and acidic residues" evidence="1">
    <location>
        <begin position="91"/>
        <end position="110"/>
    </location>
</feature>
<keyword evidence="2" id="KW-1185">Reference proteome</keyword>
<dbReference type="Gene3D" id="3.30.70.330">
    <property type="match status" value="1"/>
</dbReference>
<protein>
    <submittedName>
        <fullName evidence="3">Nucleolin 1-like</fullName>
    </submittedName>
</protein>